<sequence>MIYLDYAATTPISEKALNVYIEVSRKAFGNSNSLHDVGESAKALLEGSRELLASLIGGDARGIYFTSGGSESNVLAIQSLLNGVQPQKKHIISTMIEHSSIHTYLTFLQTKGYEVTFLLPDEKGSIDLESIKLALREDTGLVSIQHASGELGTIQNLQEIGELLLQHGILLHSDCVQSFGKVAIDVKAFNIAALSFSSHKVYGPKGVGAVYLNPSVYWTPTIPGTTHESGFRPGTVNIPGAASFATAAKEIYDNMENEHARIYQLRTYLFEKLSAYQNELTILNNENQLPHIIGMTINGIEGQYTMLECNRYGLAISTGSACQVGMQKPSRSLLALGMKPDQAKQYIRISLGKQTTMDHMDQLSTVLKDLISKN</sequence>
<dbReference type="PANTHER" id="PTHR11601:SF36">
    <property type="entry name" value="CYSTEINE DESULFURASE NIFS-RELATED"/>
    <property type="match status" value="1"/>
</dbReference>
<dbReference type="SUPFAM" id="SSF53383">
    <property type="entry name" value="PLP-dependent transferases"/>
    <property type="match status" value="1"/>
</dbReference>
<evidence type="ECO:0000313" key="4">
    <source>
        <dbReference type="EMBL" id="MFC0270145.1"/>
    </source>
</evidence>
<evidence type="ECO:0000313" key="5">
    <source>
        <dbReference type="Proteomes" id="UP001589854"/>
    </source>
</evidence>
<keyword evidence="2" id="KW-0663">Pyridoxal phosphate</keyword>
<evidence type="ECO:0000256" key="2">
    <source>
        <dbReference type="ARBA" id="ARBA00022898"/>
    </source>
</evidence>
<dbReference type="PANTHER" id="PTHR11601">
    <property type="entry name" value="CYSTEINE DESULFURYLASE FAMILY MEMBER"/>
    <property type="match status" value="1"/>
</dbReference>
<gene>
    <name evidence="4" type="ORF">ACFFIX_01550</name>
</gene>
<evidence type="ECO:0000259" key="3">
    <source>
        <dbReference type="Pfam" id="PF00266"/>
    </source>
</evidence>
<dbReference type="Proteomes" id="UP001589854">
    <property type="component" value="Unassembled WGS sequence"/>
</dbReference>
<dbReference type="InterPro" id="IPR015424">
    <property type="entry name" value="PyrdxlP-dep_Trfase"/>
</dbReference>
<dbReference type="Pfam" id="PF00266">
    <property type="entry name" value="Aminotran_5"/>
    <property type="match status" value="1"/>
</dbReference>
<proteinExistence type="predicted"/>
<name>A0ABV6G9E3_9BACI</name>
<dbReference type="Gene3D" id="3.40.640.10">
    <property type="entry name" value="Type I PLP-dependent aspartate aminotransferase-like (Major domain)"/>
    <property type="match status" value="1"/>
</dbReference>
<reference evidence="4 5" key="1">
    <citation type="submission" date="2024-09" db="EMBL/GenBank/DDBJ databases">
        <authorList>
            <person name="Sun Q."/>
            <person name="Mori K."/>
        </authorList>
    </citation>
    <scope>NUCLEOTIDE SEQUENCE [LARGE SCALE GENOMIC DNA]</scope>
    <source>
        <strain evidence="4 5">CCM 7228</strain>
    </source>
</reference>
<organism evidence="4 5">
    <name type="scientific">Metabacillus herbersteinensis</name>
    <dbReference type="NCBI Taxonomy" id="283816"/>
    <lineage>
        <taxon>Bacteria</taxon>
        <taxon>Bacillati</taxon>
        <taxon>Bacillota</taxon>
        <taxon>Bacilli</taxon>
        <taxon>Bacillales</taxon>
        <taxon>Bacillaceae</taxon>
        <taxon>Metabacillus</taxon>
    </lineage>
</organism>
<dbReference type="InterPro" id="IPR000192">
    <property type="entry name" value="Aminotrans_V_dom"/>
</dbReference>
<dbReference type="InterPro" id="IPR016454">
    <property type="entry name" value="Cysteine_dSase"/>
</dbReference>
<feature type="domain" description="Aminotransferase class V" evidence="3">
    <location>
        <begin position="2"/>
        <end position="363"/>
    </location>
</feature>
<evidence type="ECO:0000256" key="1">
    <source>
        <dbReference type="ARBA" id="ARBA00001933"/>
    </source>
</evidence>
<dbReference type="InterPro" id="IPR015421">
    <property type="entry name" value="PyrdxlP-dep_Trfase_major"/>
</dbReference>
<dbReference type="NCBIfam" id="NF002806">
    <property type="entry name" value="PRK02948.1"/>
    <property type="match status" value="1"/>
</dbReference>
<protein>
    <submittedName>
        <fullName evidence="4">IscS subfamily cysteine desulfurase</fullName>
    </submittedName>
</protein>
<dbReference type="PIRSF" id="PIRSF005572">
    <property type="entry name" value="NifS"/>
    <property type="match status" value="1"/>
</dbReference>
<keyword evidence="5" id="KW-1185">Reference proteome</keyword>
<comment type="cofactor">
    <cofactor evidence="1">
        <name>pyridoxal 5'-phosphate</name>
        <dbReference type="ChEBI" id="CHEBI:597326"/>
    </cofactor>
</comment>
<dbReference type="Gene3D" id="3.90.1150.10">
    <property type="entry name" value="Aspartate Aminotransferase, domain 1"/>
    <property type="match status" value="1"/>
</dbReference>
<dbReference type="InterPro" id="IPR015422">
    <property type="entry name" value="PyrdxlP-dep_Trfase_small"/>
</dbReference>
<accession>A0ABV6G9E3</accession>
<comment type="caution">
    <text evidence="4">The sequence shown here is derived from an EMBL/GenBank/DDBJ whole genome shotgun (WGS) entry which is preliminary data.</text>
</comment>
<dbReference type="EMBL" id="JBHLVO010000001">
    <property type="protein sequence ID" value="MFC0270145.1"/>
    <property type="molecule type" value="Genomic_DNA"/>
</dbReference>
<dbReference type="RefSeq" id="WP_378929804.1">
    <property type="nucleotide sequence ID" value="NZ_JBHLVO010000001.1"/>
</dbReference>